<gene>
    <name evidence="1" type="ORF">FMAN_04114</name>
</gene>
<comment type="caution">
    <text evidence="1">The sequence shown here is derived from an EMBL/GenBank/DDBJ whole genome shotgun (WGS) entry which is preliminary data.</text>
</comment>
<proteinExistence type="predicted"/>
<dbReference type="VEuPathDB" id="FungiDB:FMAN_04114"/>
<dbReference type="GeneID" id="65083385"/>
<dbReference type="Proteomes" id="UP000184255">
    <property type="component" value="Unassembled WGS sequence"/>
</dbReference>
<accession>A0A1L7T0S1</accession>
<keyword evidence="2" id="KW-1185">Reference proteome</keyword>
<dbReference type="EMBL" id="FCQH01000003">
    <property type="protein sequence ID" value="CVK89743.1"/>
    <property type="molecule type" value="Genomic_DNA"/>
</dbReference>
<name>A0A1L7T0S1_FUSMA</name>
<evidence type="ECO:0000313" key="2">
    <source>
        <dbReference type="Proteomes" id="UP000184255"/>
    </source>
</evidence>
<sequence>MIAGLCKAACHPRKQLGAVEARRAHNPEATGSKPVAAMAFFLPLSRGNFFMLFLHTGIVFQVMFCHCCTSNIYEQALAMLAYRVSSKVSDSKLTSIFALSELIICH</sequence>
<dbReference type="RefSeq" id="XP_041679998.1">
    <property type="nucleotide sequence ID" value="XM_041829213.1"/>
</dbReference>
<reference evidence="2" key="1">
    <citation type="journal article" date="2016" name="Genome Biol. Evol.">
        <title>Comparative 'omics' of the Fusarium fujikuroi species complex highlights differences in genetic potential and metabolite synthesis.</title>
        <authorList>
            <person name="Niehaus E.-M."/>
            <person name="Muensterkoetter M."/>
            <person name="Proctor R.H."/>
            <person name="Brown D.W."/>
            <person name="Sharon A."/>
            <person name="Idan Y."/>
            <person name="Oren-Young L."/>
            <person name="Sieber C.M."/>
            <person name="Novak O."/>
            <person name="Pencik A."/>
            <person name="Tarkowska D."/>
            <person name="Hromadova K."/>
            <person name="Freeman S."/>
            <person name="Maymon M."/>
            <person name="Elazar M."/>
            <person name="Youssef S.A."/>
            <person name="El-Shabrawy E.S.M."/>
            <person name="Shalaby A.B.A."/>
            <person name="Houterman P."/>
            <person name="Brock N.L."/>
            <person name="Burkhardt I."/>
            <person name="Tsavkelova E.A."/>
            <person name="Dickschat J.S."/>
            <person name="Galuszka P."/>
            <person name="Gueldener U."/>
            <person name="Tudzynski B."/>
        </authorList>
    </citation>
    <scope>NUCLEOTIDE SEQUENCE [LARGE SCALE GENOMIC DNA]</scope>
    <source>
        <strain evidence="2">MRC7560</strain>
    </source>
</reference>
<dbReference type="AlphaFoldDB" id="A0A1L7T0S1"/>
<protein>
    <submittedName>
        <fullName evidence="1">Uncharacterized protein</fullName>
    </submittedName>
</protein>
<evidence type="ECO:0000313" key="1">
    <source>
        <dbReference type="EMBL" id="CVK89743.1"/>
    </source>
</evidence>
<organism evidence="1 2">
    <name type="scientific">Fusarium mangiferae</name>
    <name type="common">Mango malformation disease fungus</name>
    <dbReference type="NCBI Taxonomy" id="192010"/>
    <lineage>
        <taxon>Eukaryota</taxon>
        <taxon>Fungi</taxon>
        <taxon>Dikarya</taxon>
        <taxon>Ascomycota</taxon>
        <taxon>Pezizomycotina</taxon>
        <taxon>Sordariomycetes</taxon>
        <taxon>Hypocreomycetidae</taxon>
        <taxon>Hypocreales</taxon>
        <taxon>Nectriaceae</taxon>
        <taxon>Fusarium</taxon>
        <taxon>Fusarium fujikuroi species complex</taxon>
    </lineage>
</organism>